<dbReference type="GO" id="GO:0005743">
    <property type="term" value="C:mitochondrial inner membrane"/>
    <property type="evidence" value="ECO:0007669"/>
    <property type="project" value="TreeGrafter"/>
</dbReference>
<dbReference type="SUPFAM" id="SSF50985">
    <property type="entry name" value="RCC1/BLIP-II"/>
    <property type="match status" value="1"/>
</dbReference>
<evidence type="ECO:0000313" key="3">
    <source>
        <dbReference type="Proteomes" id="UP001431209"/>
    </source>
</evidence>
<accession>A0AAW2Z3N9</accession>
<proteinExistence type="predicted"/>
<feature type="non-terminal residue" evidence="2">
    <location>
        <position position="1"/>
    </location>
</feature>
<name>A0AAW2Z3N9_9EUKA</name>
<feature type="repeat" description="RCC1" evidence="1">
    <location>
        <begin position="198"/>
        <end position="246"/>
    </location>
</feature>
<dbReference type="Gene3D" id="2.130.10.30">
    <property type="entry name" value="Regulator of chromosome condensation 1/beta-lactamase-inhibitor protein II"/>
    <property type="match status" value="1"/>
</dbReference>
<dbReference type="Proteomes" id="UP001431209">
    <property type="component" value="Unassembled WGS sequence"/>
</dbReference>
<dbReference type="EMBL" id="JAOPGA020001019">
    <property type="protein sequence ID" value="KAL0484085.1"/>
    <property type="molecule type" value="Genomic_DNA"/>
</dbReference>
<dbReference type="PRINTS" id="PR00633">
    <property type="entry name" value="RCCNDNSATION"/>
</dbReference>
<feature type="repeat" description="RCC1" evidence="1">
    <location>
        <begin position="91"/>
        <end position="145"/>
    </location>
</feature>
<dbReference type="PANTHER" id="PTHR46337:SF1">
    <property type="entry name" value="RCC1-LIKE G EXCHANGING FACTOR-LIKE PROTEIN"/>
    <property type="match status" value="1"/>
</dbReference>
<gene>
    <name evidence="2" type="ORF">AKO1_004687</name>
</gene>
<dbReference type="PROSITE" id="PS00626">
    <property type="entry name" value="RCC1_2"/>
    <property type="match status" value="1"/>
</dbReference>
<dbReference type="PANTHER" id="PTHR46337">
    <property type="entry name" value="RCC1-LIKE G EXCHANGING FACTOR-LIKE PROTEIN"/>
    <property type="match status" value="1"/>
</dbReference>
<dbReference type="AlphaFoldDB" id="A0AAW2Z3N9"/>
<dbReference type="PROSITE" id="PS50012">
    <property type="entry name" value="RCC1_3"/>
    <property type="match status" value="3"/>
</dbReference>
<comment type="caution">
    <text evidence="2">The sequence shown here is derived from an EMBL/GenBank/DDBJ whole genome shotgun (WGS) entry which is preliminary data.</text>
</comment>
<dbReference type="GO" id="GO:0005085">
    <property type="term" value="F:guanyl-nucleotide exchange factor activity"/>
    <property type="evidence" value="ECO:0007669"/>
    <property type="project" value="TreeGrafter"/>
</dbReference>
<dbReference type="InterPro" id="IPR009091">
    <property type="entry name" value="RCC1/BLIP-II"/>
</dbReference>
<organism evidence="2 3">
    <name type="scientific">Acrasis kona</name>
    <dbReference type="NCBI Taxonomy" id="1008807"/>
    <lineage>
        <taxon>Eukaryota</taxon>
        <taxon>Discoba</taxon>
        <taxon>Heterolobosea</taxon>
        <taxon>Tetramitia</taxon>
        <taxon>Eutetramitia</taxon>
        <taxon>Acrasidae</taxon>
        <taxon>Acrasis</taxon>
    </lineage>
</organism>
<protein>
    <submittedName>
        <fullName evidence="2">Eif2d</fullName>
    </submittedName>
</protein>
<evidence type="ECO:0000313" key="2">
    <source>
        <dbReference type="EMBL" id="KAL0484085.1"/>
    </source>
</evidence>
<sequence>VENSNAFVFDSIENGFQPLPSYVFDYNNVIHISTGRWFTLYVTDANRVYRYGTAPFLGPQYPNREVVQCRDKEIISSAGGYSHAFFLTKDNCVLSIGCNRDGQCGLGRKTKDVKTLNVVPSEYFNDREIKSIKSGAHHTLFATSDNFVYSCGRNDDQELGRDDRSDSTIPAPVLGIHNECKVLDLACGYKHSVVLREDGVFVAGLNTSGQLGLSDVPVSTGRFVKLATQIKSISCGFFNSVVQTIDGNLYGSKLISKSDRNTMSDMDYRNVLGYSCSGHKMLVIDMSGRMFIDGEILPYKCPKEMVFNKNREHEIEIVSTEDAWYCLRKNIKPIVKNHFVKFETIIKSFSFCDIQINTFI</sequence>
<dbReference type="GO" id="GO:0070131">
    <property type="term" value="P:positive regulation of mitochondrial translation"/>
    <property type="evidence" value="ECO:0007669"/>
    <property type="project" value="TreeGrafter"/>
</dbReference>
<dbReference type="GO" id="GO:0019843">
    <property type="term" value="F:rRNA binding"/>
    <property type="evidence" value="ECO:0007669"/>
    <property type="project" value="TreeGrafter"/>
</dbReference>
<evidence type="ECO:0000256" key="1">
    <source>
        <dbReference type="PROSITE-ProRule" id="PRU00235"/>
    </source>
</evidence>
<keyword evidence="3" id="KW-1185">Reference proteome</keyword>
<dbReference type="Pfam" id="PF00415">
    <property type="entry name" value="RCC1"/>
    <property type="match status" value="2"/>
</dbReference>
<reference evidence="2 3" key="1">
    <citation type="submission" date="2024-03" db="EMBL/GenBank/DDBJ databases">
        <title>The Acrasis kona genome and developmental transcriptomes reveal deep origins of eukaryotic multicellular pathways.</title>
        <authorList>
            <person name="Sheikh S."/>
            <person name="Fu C.-J."/>
            <person name="Brown M.W."/>
            <person name="Baldauf S.L."/>
        </authorList>
    </citation>
    <scope>NUCLEOTIDE SEQUENCE [LARGE SCALE GENOMIC DNA]</scope>
    <source>
        <strain evidence="2 3">ATCC MYA-3509</strain>
    </source>
</reference>
<feature type="repeat" description="RCC1" evidence="1">
    <location>
        <begin position="146"/>
        <end position="198"/>
    </location>
</feature>
<dbReference type="InterPro" id="IPR000408">
    <property type="entry name" value="Reg_chr_condens"/>
</dbReference>
<dbReference type="InterPro" id="IPR053035">
    <property type="entry name" value="Mitochondrial_GEF_domain"/>
</dbReference>